<feature type="region of interest" description="Disordered" evidence="1">
    <location>
        <begin position="219"/>
        <end position="255"/>
    </location>
</feature>
<evidence type="ECO:0000313" key="3">
    <source>
        <dbReference type="EMBL" id="GAA3382457.1"/>
    </source>
</evidence>
<evidence type="ECO:0000259" key="2">
    <source>
        <dbReference type="PROSITE" id="PS51186"/>
    </source>
</evidence>
<comment type="caution">
    <text evidence="3">The sequence shown here is derived from an EMBL/GenBank/DDBJ whole genome shotgun (WGS) entry which is preliminary data.</text>
</comment>
<dbReference type="RefSeq" id="WP_345726214.1">
    <property type="nucleotide sequence ID" value="NZ_BAAAYN010000002.1"/>
</dbReference>
<evidence type="ECO:0000256" key="1">
    <source>
        <dbReference type="SAM" id="MobiDB-lite"/>
    </source>
</evidence>
<dbReference type="PROSITE" id="PS51186">
    <property type="entry name" value="GNAT"/>
    <property type="match status" value="1"/>
</dbReference>
<sequence length="255" mass="27347">MSFDASLWPLARLRVRAGAIELRPPTDDDLPALAALVPTEAGHDPTLPISGVSTPDDVAAQAVLRQVWRSRAELAPERWRICLAAYVDGVLVGQQDLKADDFPRRRIVETSSWLGAEHRRRGHGKAMRALALHLAFEGFGAVAVESESAEGNDAALGVTRSLGYSPSGDTYEVHDGVVTHMLWSRLTRERWALHRQGYGLGPVECEGVDGCRRLIGLPATDPEPASNGNRSANGVARPSTPVGERSAPTGEPAPA</sequence>
<gene>
    <name evidence="3" type="ORF">GCM10020369_04400</name>
</gene>
<dbReference type="InterPro" id="IPR000182">
    <property type="entry name" value="GNAT_dom"/>
</dbReference>
<accession>A0ABP6SRP2</accession>
<protein>
    <recommendedName>
        <fullName evidence="2">N-acetyltransferase domain-containing protein</fullName>
    </recommendedName>
</protein>
<dbReference type="Proteomes" id="UP001501676">
    <property type="component" value="Unassembled WGS sequence"/>
</dbReference>
<keyword evidence="4" id="KW-1185">Reference proteome</keyword>
<proteinExistence type="predicted"/>
<dbReference type="EMBL" id="BAAAYN010000002">
    <property type="protein sequence ID" value="GAA3382457.1"/>
    <property type="molecule type" value="Genomic_DNA"/>
</dbReference>
<feature type="domain" description="N-acetyltransferase" evidence="2">
    <location>
        <begin position="20"/>
        <end position="189"/>
    </location>
</feature>
<name>A0ABP6SRP2_9ACTN</name>
<reference evidence="4" key="1">
    <citation type="journal article" date="2019" name="Int. J. Syst. Evol. Microbiol.">
        <title>The Global Catalogue of Microorganisms (GCM) 10K type strain sequencing project: providing services to taxonomists for standard genome sequencing and annotation.</title>
        <authorList>
            <consortium name="The Broad Institute Genomics Platform"/>
            <consortium name="The Broad Institute Genome Sequencing Center for Infectious Disease"/>
            <person name="Wu L."/>
            <person name="Ma J."/>
        </authorList>
    </citation>
    <scope>NUCLEOTIDE SEQUENCE [LARGE SCALE GENOMIC DNA]</scope>
    <source>
        <strain evidence="4">JCM 9458</strain>
    </source>
</reference>
<dbReference type="SUPFAM" id="SSF55729">
    <property type="entry name" value="Acyl-CoA N-acyltransferases (Nat)"/>
    <property type="match status" value="1"/>
</dbReference>
<dbReference type="Pfam" id="PF13302">
    <property type="entry name" value="Acetyltransf_3"/>
    <property type="match status" value="1"/>
</dbReference>
<organism evidence="3 4">
    <name type="scientific">Cryptosporangium minutisporangium</name>
    <dbReference type="NCBI Taxonomy" id="113569"/>
    <lineage>
        <taxon>Bacteria</taxon>
        <taxon>Bacillati</taxon>
        <taxon>Actinomycetota</taxon>
        <taxon>Actinomycetes</taxon>
        <taxon>Cryptosporangiales</taxon>
        <taxon>Cryptosporangiaceae</taxon>
        <taxon>Cryptosporangium</taxon>
    </lineage>
</organism>
<dbReference type="InterPro" id="IPR016181">
    <property type="entry name" value="Acyl_CoA_acyltransferase"/>
</dbReference>
<dbReference type="Gene3D" id="3.40.630.30">
    <property type="match status" value="1"/>
</dbReference>
<evidence type="ECO:0000313" key="4">
    <source>
        <dbReference type="Proteomes" id="UP001501676"/>
    </source>
</evidence>